<accession>A0A1F5KJB7</accession>
<dbReference type="SUPFAM" id="SSF52518">
    <property type="entry name" value="Thiamin diphosphate-binding fold (THDP-binding)"/>
    <property type="match status" value="1"/>
</dbReference>
<protein>
    <recommendedName>
        <fullName evidence="1">Transketolase-like pyrimidine-binding domain-containing protein</fullName>
    </recommendedName>
</protein>
<evidence type="ECO:0000313" key="2">
    <source>
        <dbReference type="EMBL" id="OGE40721.1"/>
    </source>
</evidence>
<dbReference type="Gene3D" id="3.40.50.970">
    <property type="match status" value="1"/>
</dbReference>
<sequence length="167" mass="19541">MNKLSIHPSQRGHFAFFVFQAMKKNKRIWVVTNDLGYKMWDQVREKFPERFINAGAAEQAMLDLAVGLALEGKIPIVYSITSFLLFRPFETIKNYIDHEKIPVKLIGGGRDRDYLIDGPSHWASEDKQIMKIFKNIHVAWPESVGEIEKLVKKMLVDHKPWYLNLRR</sequence>
<dbReference type="Pfam" id="PF02779">
    <property type="entry name" value="Transket_pyr"/>
    <property type="match status" value="1"/>
</dbReference>
<comment type="caution">
    <text evidence="2">The sequence shown here is derived from an EMBL/GenBank/DDBJ whole genome shotgun (WGS) entry which is preliminary data.</text>
</comment>
<dbReference type="PANTHER" id="PTHR43825:SF5">
    <property type="entry name" value="HYPOTHETICAL TRANSKETOLASE FAMILY PROTEIN"/>
    <property type="match status" value="1"/>
</dbReference>
<name>A0A1F5KJB7_9BACT</name>
<organism evidence="2 3">
    <name type="scientific">Candidatus Daviesbacteria bacterium RIFCSPHIGHO2_02_FULL_43_12</name>
    <dbReference type="NCBI Taxonomy" id="1797776"/>
    <lineage>
        <taxon>Bacteria</taxon>
        <taxon>Candidatus Daviesiibacteriota</taxon>
    </lineage>
</organism>
<dbReference type="Proteomes" id="UP000177328">
    <property type="component" value="Unassembled WGS sequence"/>
</dbReference>
<feature type="domain" description="Transketolase-like pyrimidine-binding" evidence="1">
    <location>
        <begin position="20"/>
        <end position="166"/>
    </location>
</feature>
<dbReference type="PANTHER" id="PTHR43825">
    <property type="entry name" value="PYRUVATE DEHYDROGENASE E1 COMPONENT"/>
    <property type="match status" value="1"/>
</dbReference>
<dbReference type="CDD" id="cd07033">
    <property type="entry name" value="TPP_PYR_DXS_TK_like"/>
    <property type="match status" value="1"/>
</dbReference>
<reference evidence="2 3" key="1">
    <citation type="journal article" date="2016" name="Nat. Commun.">
        <title>Thousands of microbial genomes shed light on interconnected biogeochemical processes in an aquifer system.</title>
        <authorList>
            <person name="Anantharaman K."/>
            <person name="Brown C.T."/>
            <person name="Hug L.A."/>
            <person name="Sharon I."/>
            <person name="Castelle C.J."/>
            <person name="Probst A.J."/>
            <person name="Thomas B.C."/>
            <person name="Singh A."/>
            <person name="Wilkins M.J."/>
            <person name="Karaoz U."/>
            <person name="Brodie E.L."/>
            <person name="Williams K.H."/>
            <person name="Hubbard S.S."/>
            <person name="Banfield J.F."/>
        </authorList>
    </citation>
    <scope>NUCLEOTIDE SEQUENCE [LARGE SCALE GENOMIC DNA]</scope>
</reference>
<proteinExistence type="predicted"/>
<gene>
    <name evidence="2" type="ORF">A3D25_05605</name>
</gene>
<dbReference type="InterPro" id="IPR029061">
    <property type="entry name" value="THDP-binding"/>
</dbReference>
<evidence type="ECO:0000313" key="3">
    <source>
        <dbReference type="Proteomes" id="UP000177328"/>
    </source>
</evidence>
<dbReference type="AlphaFoldDB" id="A0A1F5KJB7"/>
<dbReference type="EMBL" id="MFDD01000006">
    <property type="protein sequence ID" value="OGE40721.1"/>
    <property type="molecule type" value="Genomic_DNA"/>
</dbReference>
<evidence type="ECO:0000259" key="1">
    <source>
        <dbReference type="Pfam" id="PF02779"/>
    </source>
</evidence>
<dbReference type="InterPro" id="IPR005475">
    <property type="entry name" value="Transketolase-like_Pyr-bd"/>
</dbReference>
<dbReference type="InterPro" id="IPR051157">
    <property type="entry name" value="PDH/Transketolase"/>
</dbReference>